<evidence type="ECO:0000256" key="7">
    <source>
        <dbReference type="SAM" id="Phobius"/>
    </source>
</evidence>
<dbReference type="Pfam" id="PF08592">
    <property type="entry name" value="Anthrone_oxy"/>
    <property type="match status" value="1"/>
</dbReference>
<keyword evidence="3 7" id="KW-1133">Transmembrane helix</keyword>
<organism evidence="8 9">
    <name type="scientific">Ophiobolus disseminans</name>
    <dbReference type="NCBI Taxonomy" id="1469910"/>
    <lineage>
        <taxon>Eukaryota</taxon>
        <taxon>Fungi</taxon>
        <taxon>Dikarya</taxon>
        <taxon>Ascomycota</taxon>
        <taxon>Pezizomycotina</taxon>
        <taxon>Dothideomycetes</taxon>
        <taxon>Pleosporomycetidae</taxon>
        <taxon>Pleosporales</taxon>
        <taxon>Pleosporineae</taxon>
        <taxon>Phaeosphaeriaceae</taxon>
        <taxon>Ophiobolus</taxon>
    </lineage>
</organism>
<evidence type="ECO:0000256" key="5">
    <source>
        <dbReference type="ARBA" id="ARBA00034313"/>
    </source>
</evidence>
<protein>
    <recommendedName>
        <fullName evidence="10">DUF1772-domain-containing protein</fullName>
    </recommendedName>
</protein>
<dbReference type="PANTHER" id="PTHR35042">
    <property type="entry name" value="ANTHRONE OXYGENASE ENCC"/>
    <property type="match status" value="1"/>
</dbReference>
<proteinExistence type="inferred from homology"/>
<sequence>MSSTQALQVFSISTALLASGGIATLSLFDVPIIKSQPASRALPMTRWLFSRGSHIFPTAAALTSSGFAYLAWSALPAANRSFSSLLRHAARGKVGLYVAAAALTISIAPWTTLVMIPTNFRLIEMNEDLGGTRSAKSAAYREEKFEQQMAGEWPRNADESTEGKDDVSQWLDFSPPQERTRKESSKKQDEEVRGLLEKFGKLNWVRAGLMGLGGVVGLVGSLA</sequence>
<evidence type="ECO:0000256" key="6">
    <source>
        <dbReference type="SAM" id="MobiDB-lite"/>
    </source>
</evidence>
<dbReference type="Proteomes" id="UP000799424">
    <property type="component" value="Unassembled WGS sequence"/>
</dbReference>
<keyword evidence="9" id="KW-1185">Reference proteome</keyword>
<evidence type="ECO:0008006" key="10">
    <source>
        <dbReference type="Google" id="ProtNLM"/>
    </source>
</evidence>
<evidence type="ECO:0000256" key="4">
    <source>
        <dbReference type="ARBA" id="ARBA00023136"/>
    </source>
</evidence>
<comment type="similarity">
    <text evidence="5">Belongs to the anthrone oxygenase family.</text>
</comment>
<feature type="transmembrane region" description="Helical" evidence="7">
    <location>
        <begin position="54"/>
        <end position="75"/>
    </location>
</feature>
<comment type="subcellular location">
    <subcellularLocation>
        <location evidence="1">Membrane</location>
        <topology evidence="1">Multi-pass membrane protein</topology>
    </subcellularLocation>
</comment>
<dbReference type="InterPro" id="IPR013901">
    <property type="entry name" value="Anthrone_oxy"/>
</dbReference>
<dbReference type="GO" id="GO:0016020">
    <property type="term" value="C:membrane"/>
    <property type="evidence" value="ECO:0007669"/>
    <property type="project" value="UniProtKB-SubCell"/>
</dbReference>
<evidence type="ECO:0000256" key="3">
    <source>
        <dbReference type="ARBA" id="ARBA00022989"/>
    </source>
</evidence>
<accession>A0A6A7A9L1</accession>
<feature type="transmembrane region" description="Helical" evidence="7">
    <location>
        <begin position="95"/>
        <end position="116"/>
    </location>
</feature>
<keyword evidence="4 7" id="KW-0472">Membrane</keyword>
<feature type="compositionally biased region" description="Basic and acidic residues" evidence="6">
    <location>
        <begin position="155"/>
        <end position="167"/>
    </location>
</feature>
<feature type="region of interest" description="Disordered" evidence="6">
    <location>
        <begin position="148"/>
        <end position="190"/>
    </location>
</feature>
<evidence type="ECO:0000256" key="2">
    <source>
        <dbReference type="ARBA" id="ARBA00022692"/>
    </source>
</evidence>
<name>A0A6A7A9L1_9PLEO</name>
<evidence type="ECO:0000313" key="9">
    <source>
        <dbReference type="Proteomes" id="UP000799424"/>
    </source>
</evidence>
<feature type="transmembrane region" description="Helical" evidence="7">
    <location>
        <begin position="6"/>
        <end position="33"/>
    </location>
</feature>
<feature type="compositionally biased region" description="Basic and acidic residues" evidence="6">
    <location>
        <begin position="178"/>
        <end position="190"/>
    </location>
</feature>
<dbReference type="OrthoDB" id="5954308at2759"/>
<keyword evidence="2 7" id="KW-0812">Transmembrane</keyword>
<evidence type="ECO:0000313" key="8">
    <source>
        <dbReference type="EMBL" id="KAF2829524.1"/>
    </source>
</evidence>
<dbReference type="PANTHER" id="PTHR35042:SF1">
    <property type="entry name" value="DUF1772-DOMAIN-CONTAINING PROTEIN"/>
    <property type="match status" value="1"/>
</dbReference>
<dbReference type="EMBL" id="MU006221">
    <property type="protein sequence ID" value="KAF2829524.1"/>
    <property type="molecule type" value="Genomic_DNA"/>
</dbReference>
<dbReference type="AlphaFoldDB" id="A0A6A7A9L1"/>
<evidence type="ECO:0000256" key="1">
    <source>
        <dbReference type="ARBA" id="ARBA00004141"/>
    </source>
</evidence>
<reference evidence="8" key="1">
    <citation type="journal article" date="2020" name="Stud. Mycol.">
        <title>101 Dothideomycetes genomes: a test case for predicting lifestyles and emergence of pathogens.</title>
        <authorList>
            <person name="Haridas S."/>
            <person name="Albert R."/>
            <person name="Binder M."/>
            <person name="Bloem J."/>
            <person name="Labutti K."/>
            <person name="Salamov A."/>
            <person name="Andreopoulos B."/>
            <person name="Baker S."/>
            <person name="Barry K."/>
            <person name="Bills G."/>
            <person name="Bluhm B."/>
            <person name="Cannon C."/>
            <person name="Castanera R."/>
            <person name="Culley D."/>
            <person name="Daum C."/>
            <person name="Ezra D."/>
            <person name="Gonzalez J."/>
            <person name="Henrissat B."/>
            <person name="Kuo A."/>
            <person name="Liang C."/>
            <person name="Lipzen A."/>
            <person name="Lutzoni F."/>
            <person name="Magnuson J."/>
            <person name="Mondo S."/>
            <person name="Nolan M."/>
            <person name="Ohm R."/>
            <person name="Pangilinan J."/>
            <person name="Park H.-J."/>
            <person name="Ramirez L."/>
            <person name="Alfaro M."/>
            <person name="Sun H."/>
            <person name="Tritt A."/>
            <person name="Yoshinaga Y."/>
            <person name="Zwiers L.-H."/>
            <person name="Turgeon B."/>
            <person name="Goodwin S."/>
            <person name="Spatafora J."/>
            <person name="Crous P."/>
            <person name="Grigoriev I."/>
        </authorList>
    </citation>
    <scope>NUCLEOTIDE SEQUENCE</scope>
    <source>
        <strain evidence="8">CBS 113818</strain>
    </source>
</reference>
<gene>
    <name evidence="8" type="ORF">CC86DRAFT_368521</name>
</gene>